<gene>
    <name evidence="2" type="ORF">C8A04DRAFT_13965</name>
</gene>
<dbReference type="GeneID" id="87814527"/>
<proteinExistence type="predicted"/>
<comment type="caution">
    <text evidence="2">The sequence shown here is derived from an EMBL/GenBank/DDBJ whole genome shotgun (WGS) entry which is preliminary data.</text>
</comment>
<protein>
    <submittedName>
        <fullName evidence="2">Uncharacterized protein</fullName>
    </submittedName>
</protein>
<feature type="compositionally biased region" description="Polar residues" evidence="1">
    <location>
        <begin position="36"/>
        <end position="47"/>
    </location>
</feature>
<name>A0AAN6UYT9_9PEZI</name>
<feature type="compositionally biased region" description="Low complexity" evidence="1">
    <location>
        <begin position="675"/>
        <end position="691"/>
    </location>
</feature>
<feature type="compositionally biased region" description="Polar residues" evidence="1">
    <location>
        <begin position="850"/>
        <end position="865"/>
    </location>
</feature>
<evidence type="ECO:0000313" key="2">
    <source>
        <dbReference type="EMBL" id="KAK4141613.1"/>
    </source>
</evidence>
<evidence type="ECO:0000256" key="1">
    <source>
        <dbReference type="SAM" id="MobiDB-lite"/>
    </source>
</evidence>
<feature type="region of interest" description="Disordered" evidence="1">
    <location>
        <begin position="193"/>
        <end position="223"/>
    </location>
</feature>
<evidence type="ECO:0000313" key="3">
    <source>
        <dbReference type="Proteomes" id="UP001302676"/>
    </source>
</evidence>
<feature type="region of interest" description="Disordered" evidence="1">
    <location>
        <begin position="634"/>
        <end position="872"/>
    </location>
</feature>
<feature type="region of interest" description="Disordered" evidence="1">
    <location>
        <begin position="317"/>
        <end position="336"/>
    </location>
</feature>
<reference evidence="2" key="1">
    <citation type="journal article" date="2023" name="Mol. Phylogenet. Evol.">
        <title>Genome-scale phylogeny and comparative genomics of the fungal order Sordariales.</title>
        <authorList>
            <person name="Hensen N."/>
            <person name="Bonometti L."/>
            <person name="Westerberg I."/>
            <person name="Brannstrom I.O."/>
            <person name="Guillou S."/>
            <person name="Cros-Aarteil S."/>
            <person name="Calhoun S."/>
            <person name="Haridas S."/>
            <person name="Kuo A."/>
            <person name="Mondo S."/>
            <person name="Pangilinan J."/>
            <person name="Riley R."/>
            <person name="LaButti K."/>
            <person name="Andreopoulos B."/>
            <person name="Lipzen A."/>
            <person name="Chen C."/>
            <person name="Yan M."/>
            <person name="Daum C."/>
            <person name="Ng V."/>
            <person name="Clum A."/>
            <person name="Steindorff A."/>
            <person name="Ohm R.A."/>
            <person name="Martin F."/>
            <person name="Silar P."/>
            <person name="Natvig D.O."/>
            <person name="Lalanne C."/>
            <person name="Gautier V."/>
            <person name="Ament-Velasquez S.L."/>
            <person name="Kruys A."/>
            <person name="Hutchinson M.I."/>
            <person name="Powell A.J."/>
            <person name="Barry K."/>
            <person name="Miller A.N."/>
            <person name="Grigoriev I.V."/>
            <person name="Debuchy R."/>
            <person name="Gladieux P."/>
            <person name="Hiltunen Thoren M."/>
            <person name="Johannesson H."/>
        </authorList>
    </citation>
    <scope>NUCLEOTIDE SEQUENCE</scope>
    <source>
        <strain evidence="2">CBS 141.50</strain>
    </source>
</reference>
<keyword evidence="3" id="KW-1185">Reference proteome</keyword>
<feature type="non-terminal residue" evidence="2">
    <location>
        <position position="872"/>
    </location>
</feature>
<sequence length="872" mass="95249">MIGDVFPRLEATTPRIRKQIETGREGEREKALLSPHEQSQPQSQIPTTEPALTVHIDIRFTDPTFPRSRYARTYDSSSTLRATPRLCRGLVRRIERCAEEFITRKDSGALDMDEEYGYERKPQRFEMTFRVMRRSGKGKWADTERTYRSYQKQTLTTAQTKEVALAVHRMVGLFLRRHDEGFRWVDCPAPDDDADIMGPGTEVGTGKGASEGGRPRSLRDGSLSVSAVPGTRFVEATQSYEFVPGYTVDLDFRRMNTSPSSQSQGWSSSSLSLSSPSSSRRIQIASAQTTPLTVAMAEDLLWNGLQFVNQRLDSKKRELDDRSWDQQHSRAVSTLDSGPDTLELSLRVSNNLGPTFTHTHRTIHSKLPLFSNTHNSGDDDHNNNHECEHFLTTLQAHLSHLRNETDATLNTLNDFEFRVVELQGVDWTLHNPPTLTFTLGPAASYGRRTIHAALDRLQTGVGDVLRGHNLAIHIRATKRGHVVLDKAIVAHEKKRGVKYSAGVEGGFGLLSSTSSSSSPSSRSREDAQRAFVARLRERIQADLDRVFEDSCNIDDLPDEEDDQGEEDHHNCTTDRPVTPHQPDQVNFVGGSPASPSPLGRPRTPRVFLLSGQSIESLGSVDYLRATAAAALASASAPPSPASGSKDSSRPGTPGLRAAPEIKPQRSFSLVSRQKSSGLLSARSASMLSSRARVSEASTLIEKNQEEGLNVAATSDDNRDGKGAGAAGSMTSGEEARVRSGELPVAHQSSTSDPAMKPKGIVKTDDIAGETPPSTSASTSINTPTKNPRRMDTPGPYVDAREYFAPSPSPARTPRSEDVLKADLASTLANADGSNPRRAAMSPREDDEFSTAPSTPELSTSGSSPRHSVLITP</sequence>
<feature type="compositionally biased region" description="Polar residues" evidence="1">
    <location>
        <begin position="665"/>
        <end position="674"/>
    </location>
</feature>
<dbReference type="Proteomes" id="UP001302676">
    <property type="component" value="Unassembled WGS sequence"/>
</dbReference>
<feature type="region of interest" description="Disordered" evidence="1">
    <location>
        <begin position="550"/>
        <end position="604"/>
    </location>
</feature>
<dbReference type="RefSeq" id="XP_062634984.1">
    <property type="nucleotide sequence ID" value="XM_062777914.1"/>
</dbReference>
<feature type="region of interest" description="Disordered" evidence="1">
    <location>
        <begin position="257"/>
        <end position="277"/>
    </location>
</feature>
<dbReference type="AlphaFoldDB" id="A0AAN6UYT9"/>
<feature type="compositionally biased region" description="Basic and acidic residues" evidence="1">
    <location>
        <begin position="317"/>
        <end position="328"/>
    </location>
</feature>
<reference evidence="2" key="2">
    <citation type="submission" date="2023-05" db="EMBL/GenBank/DDBJ databases">
        <authorList>
            <consortium name="Lawrence Berkeley National Laboratory"/>
            <person name="Steindorff A."/>
            <person name="Hensen N."/>
            <person name="Bonometti L."/>
            <person name="Westerberg I."/>
            <person name="Brannstrom I.O."/>
            <person name="Guillou S."/>
            <person name="Cros-Aarteil S."/>
            <person name="Calhoun S."/>
            <person name="Haridas S."/>
            <person name="Kuo A."/>
            <person name="Mondo S."/>
            <person name="Pangilinan J."/>
            <person name="Riley R."/>
            <person name="Labutti K."/>
            <person name="Andreopoulos B."/>
            <person name="Lipzen A."/>
            <person name="Chen C."/>
            <person name="Yanf M."/>
            <person name="Daum C."/>
            <person name="Ng V."/>
            <person name="Clum A."/>
            <person name="Ohm R."/>
            <person name="Martin F."/>
            <person name="Silar P."/>
            <person name="Natvig D."/>
            <person name="Lalanne C."/>
            <person name="Gautier V."/>
            <person name="Ament-Velasquez S.L."/>
            <person name="Kruys A."/>
            <person name="Hutchinson M.I."/>
            <person name="Powell A.J."/>
            <person name="Barry K."/>
            <person name="Miller A.N."/>
            <person name="Grigoriev I.V."/>
            <person name="Debuchy R."/>
            <person name="Gladieux P."/>
            <person name="Thoren M.H."/>
            <person name="Johannesson H."/>
        </authorList>
    </citation>
    <scope>NUCLEOTIDE SEQUENCE</scope>
    <source>
        <strain evidence="2">CBS 141.50</strain>
    </source>
</reference>
<dbReference type="EMBL" id="MU853609">
    <property type="protein sequence ID" value="KAK4141613.1"/>
    <property type="molecule type" value="Genomic_DNA"/>
</dbReference>
<feature type="compositionally biased region" description="Acidic residues" evidence="1">
    <location>
        <begin position="551"/>
        <end position="565"/>
    </location>
</feature>
<organism evidence="2 3">
    <name type="scientific">Dichotomopilus funicola</name>
    <dbReference type="NCBI Taxonomy" id="1934379"/>
    <lineage>
        <taxon>Eukaryota</taxon>
        <taxon>Fungi</taxon>
        <taxon>Dikarya</taxon>
        <taxon>Ascomycota</taxon>
        <taxon>Pezizomycotina</taxon>
        <taxon>Sordariomycetes</taxon>
        <taxon>Sordariomycetidae</taxon>
        <taxon>Sordariales</taxon>
        <taxon>Chaetomiaceae</taxon>
        <taxon>Dichotomopilus</taxon>
    </lineage>
</organism>
<feature type="compositionally biased region" description="Low complexity" evidence="1">
    <location>
        <begin position="634"/>
        <end position="645"/>
    </location>
</feature>
<feature type="compositionally biased region" description="Gly residues" evidence="1">
    <location>
        <begin position="201"/>
        <end position="211"/>
    </location>
</feature>
<feature type="region of interest" description="Disordered" evidence="1">
    <location>
        <begin position="21"/>
        <end position="49"/>
    </location>
</feature>
<feature type="compositionally biased region" description="Polar residues" evidence="1">
    <location>
        <begin position="771"/>
        <end position="785"/>
    </location>
</feature>
<accession>A0AAN6UYT9</accession>
<feature type="compositionally biased region" description="Low complexity" evidence="1">
    <location>
        <begin position="258"/>
        <end position="277"/>
    </location>
</feature>
<feature type="compositionally biased region" description="Basic and acidic residues" evidence="1">
    <location>
        <begin position="21"/>
        <end position="31"/>
    </location>
</feature>